<dbReference type="PANTHER" id="PTHR44591">
    <property type="entry name" value="STRESS RESPONSE REGULATOR PROTEIN 1"/>
    <property type="match status" value="1"/>
</dbReference>
<organism evidence="4 5">
    <name type="scientific">Thioploca ingrica</name>
    <dbReference type="NCBI Taxonomy" id="40754"/>
    <lineage>
        <taxon>Bacteria</taxon>
        <taxon>Pseudomonadati</taxon>
        <taxon>Pseudomonadota</taxon>
        <taxon>Gammaproteobacteria</taxon>
        <taxon>Thiotrichales</taxon>
        <taxon>Thiotrichaceae</taxon>
        <taxon>Thioploca</taxon>
    </lineage>
</organism>
<dbReference type="EMBL" id="AP014633">
    <property type="protein sequence ID" value="BAP55584.1"/>
    <property type="molecule type" value="Genomic_DNA"/>
</dbReference>
<gene>
    <name evidence="4" type="ORF">THII_1287</name>
</gene>
<proteinExistence type="predicted"/>
<dbReference type="PANTHER" id="PTHR44591:SF20">
    <property type="entry name" value="PROTEIN PILH"/>
    <property type="match status" value="1"/>
</dbReference>
<keyword evidence="5" id="KW-1185">Reference proteome</keyword>
<dbReference type="SUPFAM" id="SSF52172">
    <property type="entry name" value="CheY-like"/>
    <property type="match status" value="1"/>
</dbReference>
<name>A0A090AF01_9GAMM</name>
<sequence length="121" mass="13276">MAAHILIVDDSPTDARLVKNILEGQGYQTSEASNGEEGIQKAKEIKPNLIIMDVVMPGLNGFQATRKITKSPETSSIPVVIVSSKNMESDRAWGLMQGAKEFLVKPVKRDQLLETIKKLLS</sequence>
<feature type="domain" description="Response regulatory" evidence="3">
    <location>
        <begin position="4"/>
        <end position="120"/>
    </location>
</feature>
<dbReference type="InterPro" id="IPR001789">
    <property type="entry name" value="Sig_transdc_resp-reg_receiver"/>
</dbReference>
<dbReference type="STRING" id="40754.THII_1287"/>
<evidence type="ECO:0000256" key="1">
    <source>
        <dbReference type="ARBA" id="ARBA00022553"/>
    </source>
</evidence>
<evidence type="ECO:0000313" key="4">
    <source>
        <dbReference type="EMBL" id="BAP55584.1"/>
    </source>
</evidence>
<dbReference type="OrthoDB" id="5700660at2"/>
<dbReference type="KEGG" id="tig:THII_1287"/>
<evidence type="ECO:0000259" key="3">
    <source>
        <dbReference type="PROSITE" id="PS50110"/>
    </source>
</evidence>
<dbReference type="PROSITE" id="PS50110">
    <property type="entry name" value="RESPONSE_REGULATORY"/>
    <property type="match status" value="1"/>
</dbReference>
<feature type="modified residue" description="4-aspartylphosphate" evidence="2">
    <location>
        <position position="53"/>
    </location>
</feature>
<dbReference type="GO" id="GO:0000160">
    <property type="term" value="P:phosphorelay signal transduction system"/>
    <property type="evidence" value="ECO:0007669"/>
    <property type="project" value="InterPro"/>
</dbReference>
<keyword evidence="1 2" id="KW-0597">Phosphoprotein</keyword>
<dbReference type="SMART" id="SM00448">
    <property type="entry name" value="REC"/>
    <property type="match status" value="1"/>
</dbReference>
<dbReference type="Pfam" id="PF00072">
    <property type="entry name" value="Response_reg"/>
    <property type="match status" value="1"/>
</dbReference>
<accession>A0A090AF01</accession>
<dbReference type="HOGENOM" id="CLU_000445_69_17_6"/>
<dbReference type="InterPro" id="IPR050595">
    <property type="entry name" value="Bact_response_regulator"/>
</dbReference>
<reference evidence="4 5" key="1">
    <citation type="journal article" date="2014" name="ISME J.">
        <title>Ecophysiology of Thioploca ingrica as revealed by the complete genome sequence supplemented with proteomic evidence.</title>
        <authorList>
            <person name="Kojima H."/>
            <person name="Ogura Y."/>
            <person name="Yamamoto N."/>
            <person name="Togashi T."/>
            <person name="Mori H."/>
            <person name="Watanabe T."/>
            <person name="Nemoto F."/>
            <person name="Kurokawa K."/>
            <person name="Hayashi T."/>
            <person name="Fukui M."/>
        </authorList>
    </citation>
    <scope>NUCLEOTIDE SEQUENCE [LARGE SCALE GENOMIC DNA]</scope>
</reference>
<evidence type="ECO:0000256" key="2">
    <source>
        <dbReference type="PROSITE-ProRule" id="PRU00169"/>
    </source>
</evidence>
<dbReference type="Proteomes" id="UP000031623">
    <property type="component" value="Chromosome"/>
</dbReference>
<evidence type="ECO:0000313" key="5">
    <source>
        <dbReference type="Proteomes" id="UP000031623"/>
    </source>
</evidence>
<dbReference type="AlphaFoldDB" id="A0A090AF01"/>
<dbReference type="Gene3D" id="3.40.50.2300">
    <property type="match status" value="1"/>
</dbReference>
<protein>
    <submittedName>
        <fullName evidence="4">Chemotaxis protein CheY</fullName>
    </submittedName>
</protein>
<dbReference type="InterPro" id="IPR011006">
    <property type="entry name" value="CheY-like_superfamily"/>
</dbReference>